<reference evidence="1" key="1">
    <citation type="submission" date="2018-11" db="EMBL/GenBank/DDBJ databases">
        <authorList>
            <consortium name="Pathogen Informatics"/>
        </authorList>
    </citation>
    <scope>NUCLEOTIDE SEQUENCE</scope>
</reference>
<name>A0A448WS43_9PLAT</name>
<comment type="caution">
    <text evidence="1">The sequence shown here is derived from an EMBL/GenBank/DDBJ whole genome shotgun (WGS) entry which is preliminary data.</text>
</comment>
<proteinExistence type="predicted"/>
<dbReference type="Proteomes" id="UP000784294">
    <property type="component" value="Unassembled WGS sequence"/>
</dbReference>
<accession>A0A448WS43</accession>
<evidence type="ECO:0000313" key="1">
    <source>
        <dbReference type="EMBL" id="VEL18855.1"/>
    </source>
</evidence>
<dbReference type="AlphaFoldDB" id="A0A448WS43"/>
<gene>
    <name evidence="1" type="ORF">PXEA_LOCUS12295</name>
</gene>
<protein>
    <submittedName>
        <fullName evidence="1">Uncharacterized protein</fullName>
    </submittedName>
</protein>
<dbReference type="EMBL" id="CAAALY010039029">
    <property type="protein sequence ID" value="VEL18855.1"/>
    <property type="molecule type" value="Genomic_DNA"/>
</dbReference>
<sequence>MLMIESGSGVTACLSALRESRGLLASIHHPFVIISILSRSDVSVSNQVETGFGGQTFRDLQVVFSDAKAPLSMVMLVSAL</sequence>
<evidence type="ECO:0000313" key="2">
    <source>
        <dbReference type="Proteomes" id="UP000784294"/>
    </source>
</evidence>
<keyword evidence="2" id="KW-1185">Reference proteome</keyword>
<organism evidence="1 2">
    <name type="scientific">Protopolystoma xenopodis</name>
    <dbReference type="NCBI Taxonomy" id="117903"/>
    <lineage>
        <taxon>Eukaryota</taxon>
        <taxon>Metazoa</taxon>
        <taxon>Spiralia</taxon>
        <taxon>Lophotrochozoa</taxon>
        <taxon>Platyhelminthes</taxon>
        <taxon>Monogenea</taxon>
        <taxon>Polyopisthocotylea</taxon>
        <taxon>Polystomatidea</taxon>
        <taxon>Polystomatidae</taxon>
        <taxon>Protopolystoma</taxon>
    </lineage>
</organism>